<dbReference type="Proteomes" id="UP000707138">
    <property type="component" value="Unassembled WGS sequence"/>
</dbReference>
<accession>A0ABS2GG09</accession>
<organism evidence="1 2">
    <name type="scientific">Veillonella magna</name>
    <dbReference type="NCBI Taxonomy" id="464322"/>
    <lineage>
        <taxon>Bacteria</taxon>
        <taxon>Bacillati</taxon>
        <taxon>Bacillota</taxon>
        <taxon>Negativicutes</taxon>
        <taxon>Veillonellales</taxon>
        <taxon>Veillonellaceae</taxon>
        <taxon>Veillonella</taxon>
    </lineage>
</organism>
<sequence>MPTTIEAGLSDIIKAVGTLQIAYRKDFTEEQMDLYIQRLAMLDPVVVKAAILGLIDTSEFLPSVAEIKAECRKVSAAVQCIEYISADEAWSMALQAAGSHGYEKGLETLPDNVKTVAKRFWQEICYDNVGNIPLMRAHFMRAYAAEEERREEATRIDAAISASPALAKARSNALPLQKKVLEIVEAKTMK</sequence>
<evidence type="ECO:0008006" key="3">
    <source>
        <dbReference type="Google" id="ProtNLM"/>
    </source>
</evidence>
<evidence type="ECO:0000313" key="1">
    <source>
        <dbReference type="EMBL" id="MBM6913109.1"/>
    </source>
</evidence>
<evidence type="ECO:0000313" key="2">
    <source>
        <dbReference type="Proteomes" id="UP000707138"/>
    </source>
</evidence>
<comment type="caution">
    <text evidence="1">The sequence shown here is derived from an EMBL/GenBank/DDBJ whole genome shotgun (WGS) entry which is preliminary data.</text>
</comment>
<name>A0ABS2GG09_9FIRM</name>
<reference evidence="1 2" key="1">
    <citation type="journal article" date="2021" name="Sci. Rep.">
        <title>The distribution of antibiotic resistance genes in chicken gut microbiota commensals.</title>
        <authorList>
            <person name="Juricova H."/>
            <person name="Matiasovicova J."/>
            <person name="Kubasova T."/>
            <person name="Cejkova D."/>
            <person name="Rychlik I."/>
        </authorList>
    </citation>
    <scope>NUCLEOTIDE SEQUENCE [LARGE SCALE GENOMIC DNA]</scope>
    <source>
        <strain evidence="1 2">An537</strain>
    </source>
</reference>
<dbReference type="RefSeq" id="WP_205088089.1">
    <property type="nucleotide sequence ID" value="NZ_JACJLA010000012.1"/>
</dbReference>
<gene>
    <name evidence="1" type="ORF">H6A01_07235</name>
</gene>
<protein>
    <recommendedName>
        <fullName evidence="3">Replicative helicase inhibitor G39P N-terminal domain-containing protein</fullName>
    </recommendedName>
</protein>
<dbReference type="EMBL" id="JACJLA010000012">
    <property type="protein sequence ID" value="MBM6913109.1"/>
    <property type="molecule type" value="Genomic_DNA"/>
</dbReference>
<keyword evidence="2" id="KW-1185">Reference proteome</keyword>
<proteinExistence type="predicted"/>